<sequence length="204" mass="22199">MGPGWLLPVLGLALVLAEGSQAQEQLPRASHNLNWSKFSGFWYILAVASEARGLLPGRDKRKLGASVVRVQKPGQLKVVLAFNRSGCQAHSLILRRDGKKAVFRNAPRGVEGFRVLSTDYSAGVVDLRLGRAGRATKTLLLFSRRDTSSFLSLKKFADVCRVLELSDALTILPKDGKRGPRRAGCRDSTVPGPTPIPWGAERQG</sequence>
<evidence type="ECO:0000256" key="2">
    <source>
        <dbReference type="SAM" id="MobiDB-lite"/>
    </source>
</evidence>
<evidence type="ECO:0000313" key="4">
    <source>
        <dbReference type="Ensembl" id="ENSSSCP00070000333.1"/>
    </source>
</evidence>
<dbReference type="Ensembl" id="ENSSSCT00035048264.1">
    <property type="protein sequence ID" value="ENSSSCP00035019301.1"/>
    <property type="gene ID" value="ENSSSCG00035036418.1"/>
</dbReference>
<dbReference type="PROSITE" id="PS00213">
    <property type="entry name" value="LIPOCALIN"/>
    <property type="match status" value="1"/>
</dbReference>
<dbReference type="PANTHER" id="PTHR11430">
    <property type="entry name" value="LIPOCALIN"/>
    <property type="match status" value="1"/>
</dbReference>
<comment type="similarity">
    <text evidence="1">Belongs to the calycin superfamily. Lipocalin family.</text>
</comment>
<dbReference type="SUPFAM" id="SSF50814">
    <property type="entry name" value="Lipocalins"/>
    <property type="match status" value="1"/>
</dbReference>
<dbReference type="Ensembl" id="ENSSSCT00045019594.1">
    <property type="protein sequence ID" value="ENSSSCP00045013436.1"/>
    <property type="gene ID" value="ENSSSCG00045011571.1"/>
</dbReference>
<dbReference type="Ensembl" id="ENSSSCT00030036066.1">
    <property type="protein sequence ID" value="ENSSSCP00030016476.1"/>
    <property type="gene ID" value="ENSSSCG00030025831.1"/>
</dbReference>
<reference evidence="4 5" key="1">
    <citation type="submission" date="2017-08" db="EMBL/GenBank/DDBJ databases">
        <title>USMARCv1.0.</title>
        <authorList>
            <person name="Hannum G.I."/>
            <person name="Koren S."/>
            <person name="Schroeder S.G."/>
            <person name="Chin S.C."/>
            <person name="Nonneman D.J."/>
            <person name="Becker S.A."/>
            <person name="Rosen B.D."/>
            <person name="Bickhart D.M."/>
            <person name="Putnam N.H."/>
            <person name="Green R.E."/>
            <person name="Tuggle C.K."/>
            <person name="Liu H."/>
            <person name="Rohrer G.A."/>
            <person name="Warr A."/>
            <person name="Hall R."/>
            <person name="Kim K."/>
            <person name="Hume D.A."/>
            <person name="Talbot R."/>
            <person name="Chow W."/>
            <person name="Howe K."/>
            <person name="Schwartz A.S."/>
            <person name="Watson M."/>
            <person name="Archibald A.L."/>
            <person name="Phillippy A.M."/>
            <person name="Smith T.P.L."/>
        </authorList>
    </citation>
    <scope>NUCLEOTIDE SEQUENCE [LARGE SCALE GENOMIC DNA]</scope>
</reference>
<dbReference type="InterPro" id="IPR022272">
    <property type="entry name" value="Lipocalin_CS"/>
</dbReference>
<evidence type="ECO:0000313" key="5">
    <source>
        <dbReference type="Proteomes" id="UP000314985"/>
    </source>
</evidence>
<dbReference type="Proteomes" id="UP000314985">
    <property type="component" value="Chromosome 1"/>
</dbReference>
<dbReference type="Proteomes" id="UP000694728">
    <property type="component" value="Unplaced"/>
</dbReference>
<proteinExistence type="inferred from homology"/>
<feature type="signal peptide" evidence="3">
    <location>
        <begin position="1"/>
        <end position="22"/>
    </location>
</feature>
<dbReference type="Ensembl" id="ENSSSCT00040049669.1">
    <property type="protein sequence ID" value="ENSSSCP00040020636.1"/>
    <property type="gene ID" value="ENSSSCG00040037110.1"/>
</dbReference>
<dbReference type="Proteomes" id="UP000694570">
    <property type="component" value="Unplaced"/>
</dbReference>
<accession>A0A4X1SE01</accession>
<dbReference type="Proteomes" id="UP000694723">
    <property type="component" value="Unplaced"/>
</dbReference>
<protein>
    <recommendedName>
        <fullName evidence="6">Lipocalin 10</fullName>
    </recommendedName>
</protein>
<dbReference type="InterPro" id="IPR012674">
    <property type="entry name" value="Calycin"/>
</dbReference>
<feature type="chain" id="PRO_5044614120" description="Lipocalin 10" evidence="3">
    <location>
        <begin position="23"/>
        <end position="204"/>
    </location>
</feature>
<feature type="region of interest" description="Disordered" evidence="2">
    <location>
        <begin position="176"/>
        <end position="204"/>
    </location>
</feature>
<reference evidence="4" key="2">
    <citation type="submission" date="2025-05" db="UniProtKB">
        <authorList>
            <consortium name="Ensembl"/>
        </authorList>
    </citation>
    <scope>IDENTIFICATION</scope>
</reference>
<dbReference type="GO" id="GO:0036094">
    <property type="term" value="F:small molecule binding"/>
    <property type="evidence" value="ECO:0007669"/>
    <property type="project" value="InterPro"/>
</dbReference>
<dbReference type="AlphaFoldDB" id="A0A4X1SE01"/>
<organism evidence="4 5">
    <name type="scientific">Sus scrofa</name>
    <name type="common">Pig</name>
    <dbReference type="NCBI Taxonomy" id="9823"/>
    <lineage>
        <taxon>Eukaryota</taxon>
        <taxon>Metazoa</taxon>
        <taxon>Chordata</taxon>
        <taxon>Craniata</taxon>
        <taxon>Vertebrata</taxon>
        <taxon>Euteleostomi</taxon>
        <taxon>Mammalia</taxon>
        <taxon>Eutheria</taxon>
        <taxon>Laurasiatheria</taxon>
        <taxon>Artiodactyla</taxon>
        <taxon>Suina</taxon>
        <taxon>Suidae</taxon>
        <taxon>Sus</taxon>
    </lineage>
</organism>
<dbReference type="Ensembl" id="ENSSSCT00070000390.1">
    <property type="protein sequence ID" value="ENSSSCP00070000333.1"/>
    <property type="gene ID" value="ENSSSCG00070000220.1"/>
</dbReference>
<name>A0A4X1SE01_PIG</name>
<dbReference type="Ensembl" id="ENSSSCT00025019101.1">
    <property type="protein sequence ID" value="ENSSSCP00025007722.1"/>
    <property type="gene ID" value="ENSSSCG00025014345.1"/>
</dbReference>
<evidence type="ECO:0000256" key="1">
    <source>
        <dbReference type="ARBA" id="ARBA00006889"/>
    </source>
</evidence>
<evidence type="ECO:0008006" key="6">
    <source>
        <dbReference type="Google" id="ProtNLM"/>
    </source>
</evidence>
<dbReference type="Ensembl" id="ENSSSCT00060040810.1">
    <property type="protein sequence ID" value="ENSSSCP00060017287.1"/>
    <property type="gene ID" value="ENSSSCG00060030215.1"/>
</dbReference>
<dbReference type="Proteomes" id="UP000694720">
    <property type="component" value="Unplaced"/>
</dbReference>
<dbReference type="Proteomes" id="UP000694727">
    <property type="component" value="Unplaced"/>
</dbReference>
<dbReference type="Gene3D" id="2.40.128.20">
    <property type="match status" value="1"/>
</dbReference>
<keyword evidence="3" id="KW-0732">Signal</keyword>
<evidence type="ECO:0000256" key="3">
    <source>
        <dbReference type="SAM" id="SignalP"/>
    </source>
</evidence>
<dbReference type="PANTHER" id="PTHR11430:SF79">
    <property type="entry name" value="EPIDIDYMAL-SPECIFIC LIPOCALIN-10"/>
    <property type="match status" value="1"/>
</dbReference>
<dbReference type="Proteomes" id="UP000694722">
    <property type="component" value="Unplaced"/>
</dbReference>
<dbReference type="InterPro" id="IPR002345">
    <property type="entry name" value="Lipocalin"/>
</dbReference>